<dbReference type="PANTHER" id="PTHR43133">
    <property type="entry name" value="RNA POLYMERASE ECF-TYPE SIGMA FACTO"/>
    <property type="match status" value="1"/>
</dbReference>
<dbReference type="Pfam" id="PF12680">
    <property type="entry name" value="SnoaL_2"/>
    <property type="match status" value="1"/>
</dbReference>
<gene>
    <name evidence="10" type="ORF">S58_43260</name>
</gene>
<dbReference type="KEGG" id="aol:S58_43260"/>
<comment type="similarity">
    <text evidence="1">Belongs to the sigma-70 factor family. ECF subfamily.</text>
</comment>
<dbReference type="Proteomes" id="UP000011841">
    <property type="component" value="Chromosome"/>
</dbReference>
<feature type="domain" description="RNA polymerase sigma-70 region 2" evidence="7">
    <location>
        <begin position="19"/>
        <end position="85"/>
    </location>
</feature>
<dbReference type="Pfam" id="PF08281">
    <property type="entry name" value="Sigma70_r4_2"/>
    <property type="match status" value="1"/>
</dbReference>
<name>M4ZAF3_9BRAD</name>
<dbReference type="Pfam" id="PF04542">
    <property type="entry name" value="Sigma70_r2"/>
    <property type="match status" value="1"/>
</dbReference>
<dbReference type="InterPro" id="IPR013249">
    <property type="entry name" value="RNA_pol_sigma70_r4_t2"/>
</dbReference>
<evidence type="ECO:0000313" key="11">
    <source>
        <dbReference type="Proteomes" id="UP000011841"/>
    </source>
</evidence>
<dbReference type="InterPro" id="IPR032710">
    <property type="entry name" value="NTF2-like_dom_sf"/>
</dbReference>
<dbReference type="HOGENOM" id="CLU_078246_0_0_5"/>
<dbReference type="InterPro" id="IPR039425">
    <property type="entry name" value="RNA_pol_sigma-70-like"/>
</dbReference>
<dbReference type="GeneID" id="301818120"/>
<evidence type="ECO:0000256" key="1">
    <source>
        <dbReference type="ARBA" id="ARBA00010641"/>
    </source>
</evidence>
<keyword evidence="4" id="KW-0731">Sigma factor</keyword>
<dbReference type="Gene3D" id="3.10.450.50">
    <property type="match status" value="1"/>
</dbReference>
<keyword evidence="11" id="KW-1185">Reference proteome</keyword>
<reference evidence="10 11" key="1">
    <citation type="journal article" date="2013" name="Appl. Environ. Microbiol.">
        <title>Genome analysis suggests that the soil oligotrophic bacterium Agromonas oligotrophica (Bradyrhizobium oligotrophicum) is a nitrogen-fixing symbiont of Aeschynomene indica.</title>
        <authorList>
            <person name="Okubo T."/>
            <person name="Fukushima S."/>
            <person name="Itakura M."/>
            <person name="Oshima K."/>
            <person name="Longtonglang A."/>
            <person name="Teaumroong N."/>
            <person name="Mitsui H."/>
            <person name="Hattori M."/>
            <person name="Hattori R."/>
            <person name="Hattori T."/>
            <person name="Minamisawa K."/>
        </authorList>
    </citation>
    <scope>NUCLEOTIDE SEQUENCE [LARGE SCALE GENOMIC DNA]</scope>
    <source>
        <strain evidence="10 11">S58</strain>
    </source>
</reference>
<dbReference type="SUPFAM" id="SSF88946">
    <property type="entry name" value="Sigma2 domain of RNA polymerase sigma factors"/>
    <property type="match status" value="1"/>
</dbReference>
<dbReference type="InterPro" id="IPR037401">
    <property type="entry name" value="SnoaL-like"/>
</dbReference>
<evidence type="ECO:0000256" key="2">
    <source>
        <dbReference type="ARBA" id="ARBA00011344"/>
    </source>
</evidence>
<accession>M4ZAF3</accession>
<evidence type="ECO:0000259" key="9">
    <source>
        <dbReference type="Pfam" id="PF12680"/>
    </source>
</evidence>
<dbReference type="Gene3D" id="1.10.1740.10">
    <property type="match status" value="1"/>
</dbReference>
<dbReference type="RefSeq" id="WP_015667417.1">
    <property type="nucleotide sequence ID" value="NC_020453.1"/>
</dbReference>
<dbReference type="GO" id="GO:0003677">
    <property type="term" value="F:DNA binding"/>
    <property type="evidence" value="ECO:0007669"/>
    <property type="project" value="UniProtKB-KW"/>
</dbReference>
<evidence type="ECO:0000259" key="7">
    <source>
        <dbReference type="Pfam" id="PF04542"/>
    </source>
</evidence>
<keyword evidence="3" id="KW-0805">Transcription regulation</keyword>
<protein>
    <submittedName>
        <fullName evidence="10">Putative RNA polymerase sigma subunit</fullName>
    </submittedName>
</protein>
<dbReference type="InterPro" id="IPR014284">
    <property type="entry name" value="RNA_pol_sigma-70_dom"/>
</dbReference>
<evidence type="ECO:0000256" key="5">
    <source>
        <dbReference type="ARBA" id="ARBA00023125"/>
    </source>
</evidence>
<dbReference type="NCBIfam" id="TIGR02937">
    <property type="entry name" value="sigma70-ECF"/>
    <property type="match status" value="1"/>
</dbReference>
<dbReference type="GO" id="GO:0006352">
    <property type="term" value="P:DNA-templated transcription initiation"/>
    <property type="evidence" value="ECO:0007669"/>
    <property type="project" value="InterPro"/>
</dbReference>
<dbReference type="GO" id="GO:0016987">
    <property type="term" value="F:sigma factor activity"/>
    <property type="evidence" value="ECO:0007669"/>
    <property type="project" value="UniProtKB-KW"/>
</dbReference>
<sequence length="306" mass="34110">MSDGGHASDGARRTELVALAEQLRPELHRYCARLMGSVIDGEDVVQDALTKALVAADEMRDVTTLRAWLFRVAHNRALDLLRSRAIRTVEPMETANHVADDATPDALEMMMRQDAIRTAVSRFTELSIVQRSVLILKDVLDEPLADIAALLNLSVDSVKAHLARGRARLAAINAVADAQAPSRPASDAVARYVALFNRRDWDGLRALLAYDVRLHQSTHPVRVGSVDVGMFFGIYAKFDGVWLTPAWLEGREVVAVFENRGDARPSYVMWLTWRDGKISFIRDYRYVRYVIADAELVLAADAPDRS</sequence>
<dbReference type="PATRIC" id="fig|1245469.3.peg.4427"/>
<dbReference type="PANTHER" id="PTHR43133:SF8">
    <property type="entry name" value="RNA POLYMERASE SIGMA FACTOR HI_1459-RELATED"/>
    <property type="match status" value="1"/>
</dbReference>
<keyword evidence="6" id="KW-0804">Transcription</keyword>
<feature type="domain" description="RNA polymerase sigma factor 70 region 4 type 2" evidence="8">
    <location>
        <begin position="125"/>
        <end position="169"/>
    </location>
</feature>
<dbReference type="STRING" id="1245469.S58_43260"/>
<proteinExistence type="inferred from homology"/>
<evidence type="ECO:0000256" key="6">
    <source>
        <dbReference type="ARBA" id="ARBA00023163"/>
    </source>
</evidence>
<dbReference type="InterPro" id="IPR013325">
    <property type="entry name" value="RNA_pol_sigma_r2"/>
</dbReference>
<feature type="domain" description="SnoaL-like" evidence="9">
    <location>
        <begin position="189"/>
        <end position="279"/>
    </location>
</feature>
<dbReference type="InterPro" id="IPR013324">
    <property type="entry name" value="RNA_pol_sigma_r3/r4-like"/>
</dbReference>
<dbReference type="AlphaFoldDB" id="M4ZAF3"/>
<dbReference type="eggNOG" id="COG1595">
    <property type="taxonomic scope" value="Bacteria"/>
</dbReference>
<evidence type="ECO:0000259" key="8">
    <source>
        <dbReference type="Pfam" id="PF08281"/>
    </source>
</evidence>
<organism evidence="10 11">
    <name type="scientific">Bradyrhizobium oligotrophicum S58</name>
    <dbReference type="NCBI Taxonomy" id="1245469"/>
    <lineage>
        <taxon>Bacteria</taxon>
        <taxon>Pseudomonadati</taxon>
        <taxon>Pseudomonadota</taxon>
        <taxon>Alphaproteobacteria</taxon>
        <taxon>Hyphomicrobiales</taxon>
        <taxon>Nitrobacteraceae</taxon>
        <taxon>Bradyrhizobium</taxon>
    </lineage>
</organism>
<dbReference type="SUPFAM" id="SSF54427">
    <property type="entry name" value="NTF2-like"/>
    <property type="match status" value="1"/>
</dbReference>
<dbReference type="Gene3D" id="1.10.10.10">
    <property type="entry name" value="Winged helix-like DNA-binding domain superfamily/Winged helix DNA-binding domain"/>
    <property type="match status" value="1"/>
</dbReference>
<evidence type="ECO:0000313" key="10">
    <source>
        <dbReference type="EMBL" id="BAM90311.1"/>
    </source>
</evidence>
<evidence type="ECO:0000256" key="4">
    <source>
        <dbReference type="ARBA" id="ARBA00023082"/>
    </source>
</evidence>
<dbReference type="EMBL" id="AP012603">
    <property type="protein sequence ID" value="BAM90311.1"/>
    <property type="molecule type" value="Genomic_DNA"/>
</dbReference>
<comment type="subunit">
    <text evidence="2">Interacts transiently with the RNA polymerase catalytic core formed by RpoA, RpoB, RpoC and RpoZ (2 alpha, 1 beta, 1 beta' and 1 omega subunit) to form the RNA polymerase holoenzyme that can initiate transcription.</text>
</comment>
<dbReference type="OrthoDB" id="7193272at2"/>
<keyword evidence="5" id="KW-0238">DNA-binding</keyword>
<evidence type="ECO:0000256" key="3">
    <source>
        <dbReference type="ARBA" id="ARBA00023015"/>
    </source>
</evidence>
<dbReference type="SUPFAM" id="SSF88659">
    <property type="entry name" value="Sigma3 and sigma4 domains of RNA polymerase sigma factors"/>
    <property type="match status" value="1"/>
</dbReference>
<dbReference type="InterPro" id="IPR036388">
    <property type="entry name" value="WH-like_DNA-bd_sf"/>
</dbReference>
<dbReference type="InterPro" id="IPR007627">
    <property type="entry name" value="RNA_pol_sigma70_r2"/>
</dbReference>